<feature type="domain" description="Heterokaryon incompatibility" evidence="1">
    <location>
        <begin position="78"/>
        <end position="207"/>
    </location>
</feature>
<dbReference type="PANTHER" id="PTHR33112">
    <property type="entry name" value="DOMAIN PROTEIN, PUTATIVE-RELATED"/>
    <property type="match status" value="1"/>
</dbReference>
<keyword evidence="3" id="KW-1185">Reference proteome</keyword>
<sequence>MATGMSLNDKYSNIVEQLRKCESTHRACCSSWGPDPNISSDEVLSRPPRRFEERHGSNFRLVDVDRGCVSDASLDARYVALSYVSGSEGSSRADNALLGSVASDGSLQDIFPKLPRTVKDAIDLVRDIGERYLWVDALCIAHDDDDDIQRSLWISSSIWSGACITIVAASGDDADSGLELERPEASGQAMATVAEIEQEFSTSKYNTQGWTLQGLAFSRRILIFLNSGVYFRCVGSEQPGESDPIPITKRVEHLKAFNLSFQIPGPLDGVIPSLLAYRTLCEAYSLRKLSRDGDALRALAGALRTLLAGMKSPGVEGLPGYYLGYFQLFYSRHGNLRRRPGFASFSWAGWEGEVQWPRQDVDESEPVNLLRWLRDKPLVDWSALRPGAKLHHLSEVNLEEGSSPLEAFMRSLPHVFSPEKAQDNGHADDGMSSDGPFHNSSGWEFCSTSTWDEEIEAWHADERPVGIDGFPSEALDAANSKGEFEAILQRIDGDKYRKAEMKHRTFLDRGGIAGPKFRRDTKFRRSPAMQQGIPKVDRRAAKFRESKLAQGQELLEIPNFPPYTVLQAHAITLRLILGEAIITSSPHQPPHHARPLLSSSGEHTIGSLLPDNISLLPTQPGTPIDCIVVAHATADMEHSLLPSAPIQGDPTDDSSQGQGRLIWIMHVEWKDGIAERRGIGQMRVSGLAKAVAPGPTVRSVLLG</sequence>
<proteinExistence type="predicted"/>
<dbReference type="PANTHER" id="PTHR33112:SF12">
    <property type="entry name" value="HETEROKARYON INCOMPATIBILITY DOMAIN-CONTAINING PROTEIN"/>
    <property type="match status" value="1"/>
</dbReference>
<evidence type="ECO:0000259" key="1">
    <source>
        <dbReference type="Pfam" id="PF06985"/>
    </source>
</evidence>
<evidence type="ECO:0000313" key="3">
    <source>
        <dbReference type="Proteomes" id="UP001583177"/>
    </source>
</evidence>
<evidence type="ECO:0000313" key="2">
    <source>
        <dbReference type="EMBL" id="KAL1862635.1"/>
    </source>
</evidence>
<reference evidence="2 3" key="1">
    <citation type="journal article" date="2024" name="IMA Fungus">
        <title>IMA Genome - F19 : A genome assembly and annotation guide to empower mycologists, including annotated draft genome sequences of Ceratocystis pirilliformis, Diaporthe australafricana, Fusarium ophioides, Paecilomyces lecythidis, and Sporothrix stenoceras.</title>
        <authorList>
            <person name="Aylward J."/>
            <person name="Wilson A.M."/>
            <person name="Visagie C.M."/>
            <person name="Spraker J."/>
            <person name="Barnes I."/>
            <person name="Buitendag C."/>
            <person name="Ceriani C."/>
            <person name="Del Mar Angel L."/>
            <person name="du Plessis D."/>
            <person name="Fuchs T."/>
            <person name="Gasser K."/>
            <person name="Kramer D."/>
            <person name="Li W."/>
            <person name="Munsamy K."/>
            <person name="Piso A."/>
            <person name="Price J.L."/>
            <person name="Sonnekus B."/>
            <person name="Thomas C."/>
            <person name="van der Nest A."/>
            <person name="van Dijk A."/>
            <person name="van Heerden A."/>
            <person name="van Vuuren N."/>
            <person name="Yilmaz N."/>
            <person name="Duong T.A."/>
            <person name="van der Merwe N.A."/>
            <person name="Wingfield M.J."/>
            <person name="Wingfield B.D."/>
        </authorList>
    </citation>
    <scope>NUCLEOTIDE SEQUENCE [LARGE SCALE GENOMIC DNA]</scope>
    <source>
        <strain evidence="2 3">CMW 18300</strain>
    </source>
</reference>
<dbReference type="EMBL" id="JAWRVE010000079">
    <property type="protein sequence ID" value="KAL1862635.1"/>
    <property type="molecule type" value="Genomic_DNA"/>
</dbReference>
<gene>
    <name evidence="2" type="ORF">Daus18300_008433</name>
</gene>
<accession>A0ABR3WIY8</accession>
<dbReference type="InterPro" id="IPR010730">
    <property type="entry name" value="HET"/>
</dbReference>
<protein>
    <recommendedName>
        <fullName evidence="1">Heterokaryon incompatibility domain-containing protein</fullName>
    </recommendedName>
</protein>
<dbReference type="Pfam" id="PF06985">
    <property type="entry name" value="HET"/>
    <property type="match status" value="1"/>
</dbReference>
<comment type="caution">
    <text evidence="2">The sequence shown here is derived from an EMBL/GenBank/DDBJ whole genome shotgun (WGS) entry which is preliminary data.</text>
</comment>
<name>A0ABR3WIY8_9PEZI</name>
<organism evidence="2 3">
    <name type="scientific">Diaporthe australafricana</name>
    <dbReference type="NCBI Taxonomy" id="127596"/>
    <lineage>
        <taxon>Eukaryota</taxon>
        <taxon>Fungi</taxon>
        <taxon>Dikarya</taxon>
        <taxon>Ascomycota</taxon>
        <taxon>Pezizomycotina</taxon>
        <taxon>Sordariomycetes</taxon>
        <taxon>Sordariomycetidae</taxon>
        <taxon>Diaporthales</taxon>
        <taxon>Diaporthaceae</taxon>
        <taxon>Diaporthe</taxon>
    </lineage>
</organism>
<dbReference type="Proteomes" id="UP001583177">
    <property type="component" value="Unassembled WGS sequence"/>
</dbReference>